<evidence type="ECO:0000313" key="2">
    <source>
        <dbReference type="Proteomes" id="UP000798602"/>
    </source>
</evidence>
<protein>
    <submittedName>
        <fullName evidence="1">Uncharacterized protein</fullName>
    </submittedName>
</protein>
<name>A0ABW9Z6P6_9FLAO</name>
<evidence type="ECO:0000313" key="1">
    <source>
        <dbReference type="EMBL" id="NBL64533.1"/>
    </source>
</evidence>
<dbReference type="Proteomes" id="UP000798602">
    <property type="component" value="Unassembled WGS sequence"/>
</dbReference>
<reference evidence="2" key="1">
    <citation type="submission" date="2020-01" db="EMBL/GenBank/DDBJ databases">
        <title>Sphingomonas sp. strain CSW-10.</title>
        <authorList>
            <person name="Chen W.-M."/>
        </authorList>
    </citation>
    <scope>NUCLEOTIDE SEQUENCE [LARGE SCALE GENOMIC DNA]</scope>
    <source>
        <strain evidence="2">NST-5</strain>
    </source>
</reference>
<dbReference type="RefSeq" id="WP_166536357.1">
    <property type="nucleotide sequence ID" value="NZ_JAABLM010000004.1"/>
</dbReference>
<dbReference type="EMBL" id="JAABLM010000004">
    <property type="protein sequence ID" value="NBL64533.1"/>
    <property type="molecule type" value="Genomic_DNA"/>
</dbReference>
<comment type="caution">
    <text evidence="1">The sequence shown here is derived from an EMBL/GenBank/DDBJ whole genome shotgun (WGS) entry which is preliminary data.</text>
</comment>
<organism evidence="1 2">
    <name type="scientific">Flavobacterium ichthyis</name>
    <dbReference type="NCBI Taxonomy" id="2698827"/>
    <lineage>
        <taxon>Bacteria</taxon>
        <taxon>Pseudomonadati</taxon>
        <taxon>Bacteroidota</taxon>
        <taxon>Flavobacteriia</taxon>
        <taxon>Flavobacteriales</taxon>
        <taxon>Flavobacteriaceae</taxon>
        <taxon>Flavobacterium</taxon>
    </lineage>
</organism>
<proteinExistence type="predicted"/>
<accession>A0ABW9Z6P6</accession>
<gene>
    <name evidence="1" type="ORF">GV828_04880</name>
</gene>
<keyword evidence="2" id="KW-1185">Reference proteome</keyword>
<sequence length="93" mass="10727">MTNAVSDFVSIVSVYDSSHSLRTGFPRYQYCGRYYQFTRNGIVKSSEKLFKVIISMNMKDEHDKLFVIKNPILILPKDTLANEQCFNLNLKGV</sequence>